<dbReference type="Gene3D" id="1.20.1070.10">
    <property type="entry name" value="Rhodopsin 7-helix transmembrane proteins"/>
    <property type="match status" value="1"/>
</dbReference>
<accession>A0A6I9Q519</accession>
<organism evidence="2 3">
    <name type="scientific">Notothenia coriiceps</name>
    <name type="common">black rockcod</name>
    <dbReference type="NCBI Taxonomy" id="8208"/>
    <lineage>
        <taxon>Eukaryota</taxon>
        <taxon>Metazoa</taxon>
        <taxon>Chordata</taxon>
        <taxon>Craniata</taxon>
        <taxon>Vertebrata</taxon>
        <taxon>Euteleostomi</taxon>
        <taxon>Actinopterygii</taxon>
        <taxon>Neopterygii</taxon>
        <taxon>Teleostei</taxon>
        <taxon>Neoteleostei</taxon>
        <taxon>Acanthomorphata</taxon>
        <taxon>Eupercaria</taxon>
        <taxon>Perciformes</taxon>
        <taxon>Notothenioidei</taxon>
        <taxon>Nototheniidae</taxon>
        <taxon>Notothenia</taxon>
    </lineage>
</organism>
<feature type="transmembrane region" description="Helical" evidence="1">
    <location>
        <begin position="133"/>
        <end position="159"/>
    </location>
</feature>
<feature type="transmembrane region" description="Helical" evidence="1">
    <location>
        <begin position="297"/>
        <end position="316"/>
    </location>
</feature>
<dbReference type="RefSeq" id="XP_010794936.1">
    <property type="nucleotide sequence ID" value="XM_010796634.1"/>
</dbReference>
<feature type="transmembrane region" description="Helical" evidence="1">
    <location>
        <begin position="91"/>
        <end position="113"/>
    </location>
</feature>
<proteinExistence type="predicted"/>
<evidence type="ECO:0000256" key="1">
    <source>
        <dbReference type="SAM" id="Phobius"/>
    </source>
</evidence>
<dbReference type="Proteomes" id="UP000504611">
    <property type="component" value="Unplaced"/>
</dbReference>
<dbReference type="AlphaFoldDB" id="A0A6I9Q519"/>
<protein>
    <submittedName>
        <fullName evidence="3">Probable G-protein coupled receptor 160</fullName>
    </submittedName>
</protein>
<gene>
    <name evidence="3" type="primary">LOC104967217</name>
</gene>
<dbReference type="GeneID" id="104967217"/>
<sequence length="352" mass="39414">MEWEAEMGTVEATNLGVWLNNFGQDKKRTVTYHLTKEEGPPHNPRFTYRQQSLLENTMNIPIASILRGLGGKCVLDWALVFFQRKHICRSFLGVFSVSLAVVDTLLTLSVTAVHLQAEGHLLGLKLTRYHVCLLVQILGEVYSALQWPVVIVAGLDHFFSVTRRWQASSRLSLFGSGLLWILSALYVFLLSDFRPIMEEVFHIQIHQCWVFHTSQILHIATSLLLILGCVALHAGRLTLKHPPLKDQTTDQSRAHSRRSFVLQTLHIFLNTWALLLVILAVLLLLPVGIPAYLGLNGAWLCFLNSLLIAVVLCAVCPASQLGQGGGAVPPDSFCEWRFTLSPPSEDRARSHR</sequence>
<dbReference type="GO" id="GO:0005886">
    <property type="term" value="C:plasma membrane"/>
    <property type="evidence" value="ECO:0007669"/>
    <property type="project" value="TreeGrafter"/>
</dbReference>
<dbReference type="GO" id="GO:0043235">
    <property type="term" value="C:receptor complex"/>
    <property type="evidence" value="ECO:0007669"/>
    <property type="project" value="TreeGrafter"/>
</dbReference>
<name>A0A6I9Q519_9TELE</name>
<dbReference type="OrthoDB" id="9947933at2759"/>
<dbReference type="InterPro" id="IPR042353">
    <property type="entry name" value="GPR160"/>
</dbReference>
<feature type="transmembrane region" description="Helical" evidence="1">
    <location>
        <begin position="216"/>
        <end position="239"/>
    </location>
</feature>
<keyword evidence="2" id="KW-1185">Reference proteome</keyword>
<dbReference type="KEGG" id="ncc:104967217"/>
<keyword evidence="1" id="KW-0472">Membrane</keyword>
<feature type="transmembrane region" description="Helical" evidence="1">
    <location>
        <begin position="171"/>
        <end position="189"/>
    </location>
</feature>
<dbReference type="SUPFAM" id="SSF54768">
    <property type="entry name" value="dsRNA-binding domain-like"/>
    <property type="match status" value="1"/>
</dbReference>
<reference evidence="3" key="1">
    <citation type="submission" date="2025-08" db="UniProtKB">
        <authorList>
            <consortium name="RefSeq"/>
        </authorList>
    </citation>
    <scope>IDENTIFICATION</scope>
    <source>
        <tissue evidence="3">Muscle</tissue>
    </source>
</reference>
<keyword evidence="1" id="KW-1133">Transmembrane helix</keyword>
<dbReference type="PANTHER" id="PTHR15573:SF0">
    <property type="entry name" value="G-PROTEIN COUPLED RECEPTOR 160-RELATED"/>
    <property type="match status" value="1"/>
</dbReference>
<feature type="transmembrane region" description="Helical" evidence="1">
    <location>
        <begin position="260"/>
        <end position="285"/>
    </location>
</feature>
<keyword evidence="1" id="KW-0812">Transmembrane</keyword>
<dbReference type="PANTHER" id="PTHR15573">
    <property type="entry name" value="G-PROTEIN COUPLED RECEPTOR 160-RELATED"/>
    <property type="match status" value="1"/>
</dbReference>
<evidence type="ECO:0000313" key="2">
    <source>
        <dbReference type="Proteomes" id="UP000504611"/>
    </source>
</evidence>
<keyword evidence="3" id="KW-0675">Receptor</keyword>
<evidence type="ECO:0000313" key="3">
    <source>
        <dbReference type="RefSeq" id="XP_010794936.1"/>
    </source>
</evidence>
<dbReference type="Gene3D" id="3.30.160.20">
    <property type="match status" value="1"/>
</dbReference>